<proteinExistence type="predicted"/>
<dbReference type="GeneID" id="24531699"/>
<dbReference type="EMBL" id="LVLA01000012">
    <property type="protein sequence ID" value="KYN96452.1"/>
    <property type="molecule type" value="Genomic_DNA"/>
</dbReference>
<evidence type="ECO:0000313" key="2">
    <source>
        <dbReference type="Proteomes" id="UP000076359"/>
    </source>
</evidence>
<dbReference type="KEGG" id="prei:PRSY57_1110800"/>
<gene>
    <name evidence="1" type="ORF">PRSY57_1110800</name>
</gene>
<protein>
    <submittedName>
        <fullName evidence="1">Uncharacterized protein</fullName>
    </submittedName>
</protein>
<dbReference type="AlphaFoldDB" id="A0A151LBX2"/>
<dbReference type="RefSeq" id="XP_012763527.2">
    <property type="nucleotide sequence ID" value="XM_012908073.2"/>
</dbReference>
<name>A0A151LBX2_PLARE</name>
<reference evidence="1 2" key="1">
    <citation type="journal article" date="2016" name="Nat. Commun.">
        <title>Genomes of cryptic chimpanzee Plasmodium species reveal key evolutionary events leading to human malaria.</title>
        <authorList>
            <person name="Sundararaman S.A."/>
            <person name="Plenderleith L.J."/>
            <person name="Liu W."/>
            <person name="Loy D.E."/>
            <person name="Learn G.H."/>
            <person name="Li Y."/>
            <person name="Shaw K.S."/>
            <person name="Ayouba A."/>
            <person name="Peeters M."/>
            <person name="Speede S."/>
            <person name="Shaw G.M."/>
            <person name="Bushman F.D."/>
            <person name="Brisson D."/>
            <person name="Rayner J.C."/>
            <person name="Sharp P.M."/>
            <person name="Hahn B.H."/>
        </authorList>
    </citation>
    <scope>NUCLEOTIDE SEQUENCE [LARGE SCALE GENOMIC DNA]</scope>
    <source>
        <strain evidence="1 2">SY57</strain>
    </source>
</reference>
<dbReference type="Proteomes" id="UP000076359">
    <property type="component" value="Chromosome 11"/>
</dbReference>
<organism evidence="1 2">
    <name type="scientific">Plasmodium reichenowi</name>
    <dbReference type="NCBI Taxonomy" id="5854"/>
    <lineage>
        <taxon>Eukaryota</taxon>
        <taxon>Sar</taxon>
        <taxon>Alveolata</taxon>
        <taxon>Apicomplexa</taxon>
        <taxon>Aconoidasida</taxon>
        <taxon>Haemosporida</taxon>
        <taxon>Plasmodiidae</taxon>
        <taxon>Plasmodium</taxon>
        <taxon>Plasmodium (Laverania)</taxon>
    </lineage>
</organism>
<evidence type="ECO:0000313" key="1">
    <source>
        <dbReference type="EMBL" id="KYN96452.1"/>
    </source>
</evidence>
<dbReference type="VEuPathDB" id="PlasmoDB:PRCDC_1110800"/>
<sequence length="847" mass="102384">MNFFKGFVPNYKHQNILNLRIKSFCFNLRTLCGKYNKSDKRKFLIFSNKSIKGYNKEKEHLRKKVTHVYKKDEGKIKNYKNFKNKNIKRLKENIGEKSNIMYQNNIETSYNDKHLFLNKLNYNDDENKTQRINDKYIMDVSHIKNMYIQNCLKKNNILYIYTYQYLLIELLRCNKNVLTNLIHSDCIMSYIIYSFYKINTQGSNNIYDNKYVNDNKGQNVDDLLYISNPSKHKDLNILKHEERKEKKKLPYSENCVLLIVSSQEQISLIYETIVKLKIDNISTYIINNENNIDNIRNHLFLYNMIIMNIEHIKNDYDFEIFLDHISFLVVDDIYEIYKKKKTNLLKNILKNSKKKQETDSFFQILLINKIFDEWLFNDIVQYLKSINYNIYIEKKKMNQYNLLNDNIIHNNLVNTFRCVNLMQYKPKIHTHMSIYVPLNDEKKFLILFNILDNNKNKKRILIYYNKSDIYSFYLYLNSYIPCIFLSNTFKMNCTKNLVHQFNTTNDYILITNDKNINKSYDLRINLYIHYTFDDDITSYIDILSNHSLFNLKNVNENNQNVQKGDHNNEIDNNGLDIYYKKVDEQINNSYDIEESILFYNKKQYKTYNILNNLVNFSTYTLPTIKYMKYNFMNFLIQEIQSTLIDDNKHITEAEQIYEKYGHTFISAALYYIQKKKLFHTNNKYKNKTQNEQFSNIHFIIEKNISINTKNQLMSFLNELLNFNKTVGDIKFFIQNYIYSKRGYILTIPEHIYNILHKNKNSIENVEKYKHIHMYILYNNYQKDFRFSCVKKGKYKSKKAKRRLMKRLNVKREQIEINKLNKKLASSFKIRKRNVKNNMESIKKAMEM</sequence>
<dbReference type="VEuPathDB" id="PlasmoDB:PRG01_1109500"/>
<comment type="caution">
    <text evidence="1">The sequence shown here is derived from an EMBL/GenBank/DDBJ whole genome shotgun (WGS) entry which is preliminary data.</text>
</comment>
<accession>A0A151LBX2</accession>